<gene>
    <name evidence="8" type="ordered locus">Bacsa_1740</name>
</gene>
<keyword evidence="6 7" id="KW-0472">Membrane</keyword>
<dbReference type="RefSeq" id="WP_013617731.1">
    <property type="nucleotide sequence ID" value="NC_015164.1"/>
</dbReference>
<dbReference type="OrthoDB" id="9770347at2"/>
<organism evidence="8 9">
    <name type="scientific">Phocaeicola salanitronis (strain DSM 18170 / JCM 13657 / CCUG 60908 / BL78)</name>
    <name type="common">Bacteroides salanitronis</name>
    <dbReference type="NCBI Taxonomy" id="667015"/>
    <lineage>
        <taxon>Bacteria</taxon>
        <taxon>Pseudomonadati</taxon>
        <taxon>Bacteroidota</taxon>
        <taxon>Bacteroidia</taxon>
        <taxon>Bacteroidales</taxon>
        <taxon>Bacteroidaceae</taxon>
        <taxon>Phocaeicola</taxon>
    </lineage>
</organism>
<feature type="transmembrane region" description="Helical" evidence="7">
    <location>
        <begin position="413"/>
        <end position="437"/>
    </location>
</feature>
<dbReference type="Proteomes" id="UP000007486">
    <property type="component" value="Chromosome"/>
</dbReference>
<evidence type="ECO:0000256" key="1">
    <source>
        <dbReference type="ARBA" id="ARBA00004651"/>
    </source>
</evidence>
<comment type="similarity">
    <text evidence="2">Belongs to the polysaccharide synthase family.</text>
</comment>
<dbReference type="STRING" id="667015.Bacsa_1740"/>
<dbReference type="GO" id="GO:0005886">
    <property type="term" value="C:plasma membrane"/>
    <property type="evidence" value="ECO:0007669"/>
    <property type="project" value="UniProtKB-SubCell"/>
</dbReference>
<evidence type="ECO:0000313" key="9">
    <source>
        <dbReference type="Proteomes" id="UP000007486"/>
    </source>
</evidence>
<feature type="transmembrane region" description="Helical" evidence="7">
    <location>
        <begin position="79"/>
        <end position="99"/>
    </location>
</feature>
<evidence type="ECO:0000256" key="7">
    <source>
        <dbReference type="SAM" id="Phobius"/>
    </source>
</evidence>
<feature type="transmembrane region" description="Helical" evidence="7">
    <location>
        <begin position="41"/>
        <end position="67"/>
    </location>
</feature>
<feature type="transmembrane region" description="Helical" evidence="7">
    <location>
        <begin position="327"/>
        <end position="347"/>
    </location>
</feature>
<name>F0R172_PHOSB</name>
<accession>F0R172</accession>
<dbReference type="CDD" id="cd13127">
    <property type="entry name" value="MATE_tuaB_like"/>
    <property type="match status" value="1"/>
</dbReference>
<evidence type="ECO:0000256" key="5">
    <source>
        <dbReference type="ARBA" id="ARBA00022989"/>
    </source>
</evidence>
<dbReference type="EMBL" id="CP002530">
    <property type="protein sequence ID" value="ADY36300.1"/>
    <property type="molecule type" value="Genomic_DNA"/>
</dbReference>
<proteinExistence type="inferred from homology"/>
<dbReference type="HOGENOM" id="CLU_026911_2_1_10"/>
<evidence type="ECO:0000256" key="3">
    <source>
        <dbReference type="ARBA" id="ARBA00022475"/>
    </source>
</evidence>
<dbReference type="InterPro" id="IPR050833">
    <property type="entry name" value="Poly_Biosynth_Transport"/>
</dbReference>
<reference evidence="8 9" key="1">
    <citation type="journal article" date="2011" name="Stand. Genomic Sci.">
        <title>Complete genome sequence of Bacteroides salanitronis type strain (BL78).</title>
        <authorList>
            <person name="Gronow S."/>
            <person name="Held B."/>
            <person name="Lucas S."/>
            <person name="Lapidus A."/>
            <person name="Del Rio T.G."/>
            <person name="Nolan M."/>
            <person name="Tice H."/>
            <person name="Deshpande S."/>
            <person name="Cheng J.F."/>
            <person name="Pitluck S."/>
            <person name="Liolios K."/>
            <person name="Pagani I."/>
            <person name="Ivanova N."/>
            <person name="Mavromatis K."/>
            <person name="Pati A."/>
            <person name="Tapia R."/>
            <person name="Han C."/>
            <person name="Goodwin L."/>
            <person name="Chen A."/>
            <person name="Palaniappan K."/>
            <person name="Land M."/>
            <person name="Hauser L."/>
            <person name="Chang Y.J."/>
            <person name="Jeffries C.D."/>
            <person name="Brambilla E.M."/>
            <person name="Rohde M."/>
            <person name="Goker M."/>
            <person name="Detter J.C."/>
            <person name="Woyke T."/>
            <person name="Bristow J."/>
            <person name="Markowitz V."/>
            <person name="Hugenholtz P."/>
            <person name="Kyrpides N.C."/>
            <person name="Klenk H.P."/>
            <person name="Eisen J.A."/>
        </authorList>
    </citation>
    <scope>NUCLEOTIDE SEQUENCE [LARGE SCALE GENOMIC DNA]</scope>
    <source>
        <strain evidence="8 9">DSM 18170</strain>
    </source>
</reference>
<feature type="transmembrane region" description="Helical" evidence="7">
    <location>
        <begin position="287"/>
        <end position="306"/>
    </location>
</feature>
<keyword evidence="4 7" id="KW-0812">Transmembrane</keyword>
<evidence type="ECO:0000256" key="6">
    <source>
        <dbReference type="ARBA" id="ARBA00023136"/>
    </source>
</evidence>
<evidence type="ECO:0000256" key="4">
    <source>
        <dbReference type="ARBA" id="ARBA00022692"/>
    </source>
</evidence>
<comment type="subcellular location">
    <subcellularLocation>
        <location evidence="1">Cell membrane</location>
        <topology evidence="1">Multi-pass membrane protein</topology>
    </subcellularLocation>
</comment>
<keyword evidence="9" id="KW-1185">Reference proteome</keyword>
<keyword evidence="3" id="KW-1003">Cell membrane</keyword>
<keyword evidence="5 7" id="KW-1133">Transmembrane helix</keyword>
<feature type="transmembrane region" description="Helical" evidence="7">
    <location>
        <begin position="147"/>
        <end position="164"/>
    </location>
</feature>
<evidence type="ECO:0000256" key="2">
    <source>
        <dbReference type="ARBA" id="ARBA00007430"/>
    </source>
</evidence>
<feature type="transmembrane region" description="Helical" evidence="7">
    <location>
        <begin position="111"/>
        <end position="135"/>
    </location>
</feature>
<dbReference type="AlphaFoldDB" id="F0R172"/>
<dbReference type="PANTHER" id="PTHR30250">
    <property type="entry name" value="PST FAMILY PREDICTED COLANIC ACID TRANSPORTER"/>
    <property type="match status" value="1"/>
</dbReference>
<dbReference type="KEGG" id="bsa:Bacsa_1740"/>
<dbReference type="Pfam" id="PF13440">
    <property type="entry name" value="Polysacc_synt_3"/>
    <property type="match status" value="1"/>
</dbReference>
<feature type="transmembrane region" description="Helical" evidence="7">
    <location>
        <begin position="383"/>
        <end position="401"/>
    </location>
</feature>
<dbReference type="eggNOG" id="COG2244">
    <property type="taxonomic scope" value="Bacteria"/>
</dbReference>
<feature type="transmembrane region" description="Helical" evidence="7">
    <location>
        <begin position="170"/>
        <end position="186"/>
    </location>
</feature>
<dbReference type="PANTHER" id="PTHR30250:SF10">
    <property type="entry name" value="LIPOPOLYSACCHARIDE BIOSYNTHESIS PROTEIN WZXC"/>
    <property type="match status" value="1"/>
</dbReference>
<feature type="transmembrane region" description="Helical" evidence="7">
    <location>
        <begin position="444"/>
        <end position="463"/>
    </location>
</feature>
<protein>
    <submittedName>
        <fullName evidence="8">Polysaccharide biosynthesis protein</fullName>
    </submittedName>
</protein>
<sequence>MSIKQEMISGIFWTAVQKYSGLIVQIIVTAILARLLTPEDFGVVAVATVLIAFFTLFTDMGIGPAIIQKQDLTKDDLNSIFSFTIWGGILLAVLFFWTAYPIGTFYKEDSLALICQLLSVNLLFAAWNIVPNALINKNKRFKFIAERTLLLQVICGIISVFAAYQGLGLYALLISPILTSIGVFILNYRQYPLQFSWQIRTDALKKIFSYSSFQFLFNFINYFSRNLDKLIIGRFFSMNELGYYEKSYRLMMLPLQYVTNVITPVMHPILTSLQDDYKSLTEKYNKIIKLIATISFPLGVFLYFAADDIIYIVYGDRWGKAIPVFQILALSLPLQMILSTTGAIYQAAGKTNWLFYGGLSNTCCTVIGFIFAAVYFRTIESMAWAWDITLLINAVISYWILYKVVLNSSLRPILYVCVNPFILGIFIGIILWALAFFCNIQSHFLSLLLKSALSFVCACTFVQCTHQYNLIKIFSLKNRA</sequence>
<feature type="transmembrane region" description="Helical" evidence="7">
    <location>
        <begin position="12"/>
        <end position="35"/>
    </location>
</feature>
<feature type="transmembrane region" description="Helical" evidence="7">
    <location>
        <begin position="353"/>
        <end position="376"/>
    </location>
</feature>
<evidence type="ECO:0000313" key="8">
    <source>
        <dbReference type="EMBL" id="ADY36300.1"/>
    </source>
</evidence>